<feature type="compositionally biased region" description="Low complexity" evidence="1">
    <location>
        <begin position="176"/>
        <end position="188"/>
    </location>
</feature>
<organism evidence="3 4">
    <name type="scientific">Jimgerdemannia flammicorona</name>
    <dbReference type="NCBI Taxonomy" id="994334"/>
    <lineage>
        <taxon>Eukaryota</taxon>
        <taxon>Fungi</taxon>
        <taxon>Fungi incertae sedis</taxon>
        <taxon>Mucoromycota</taxon>
        <taxon>Mucoromycotina</taxon>
        <taxon>Endogonomycetes</taxon>
        <taxon>Endogonales</taxon>
        <taxon>Endogonaceae</taxon>
        <taxon>Jimgerdemannia</taxon>
    </lineage>
</organism>
<name>A0A433DHC3_9FUNG</name>
<dbReference type="PROSITE" id="PS50245">
    <property type="entry name" value="CAP_GLY_2"/>
    <property type="match status" value="1"/>
</dbReference>
<keyword evidence="4" id="KW-1185">Reference proteome</keyword>
<reference evidence="3 4" key="1">
    <citation type="journal article" date="2018" name="New Phytol.">
        <title>Phylogenomics of Endogonaceae and evolution of mycorrhizas within Mucoromycota.</title>
        <authorList>
            <person name="Chang Y."/>
            <person name="Desiro A."/>
            <person name="Na H."/>
            <person name="Sandor L."/>
            <person name="Lipzen A."/>
            <person name="Clum A."/>
            <person name="Barry K."/>
            <person name="Grigoriev I.V."/>
            <person name="Martin F.M."/>
            <person name="Stajich J.E."/>
            <person name="Smith M.E."/>
            <person name="Bonito G."/>
            <person name="Spatafora J.W."/>
        </authorList>
    </citation>
    <scope>NUCLEOTIDE SEQUENCE [LARGE SCALE GENOMIC DNA]</scope>
    <source>
        <strain evidence="3 4">GMNB39</strain>
    </source>
</reference>
<evidence type="ECO:0000259" key="2">
    <source>
        <dbReference type="PROSITE" id="PS50245"/>
    </source>
</evidence>
<dbReference type="Gene3D" id="2.30.30.190">
    <property type="entry name" value="CAP Gly-rich-like domain"/>
    <property type="match status" value="1"/>
</dbReference>
<dbReference type="PANTHER" id="PTHR18916">
    <property type="entry name" value="DYNACTIN 1-RELATED MICROTUBULE-BINDING"/>
    <property type="match status" value="1"/>
</dbReference>
<dbReference type="Pfam" id="PF01302">
    <property type="entry name" value="CAP_GLY"/>
    <property type="match status" value="1"/>
</dbReference>
<evidence type="ECO:0000313" key="3">
    <source>
        <dbReference type="EMBL" id="RUP50244.1"/>
    </source>
</evidence>
<evidence type="ECO:0000313" key="4">
    <source>
        <dbReference type="Proteomes" id="UP000268093"/>
    </source>
</evidence>
<gene>
    <name evidence="3" type="ORF">BC936DRAFT_139888</name>
</gene>
<comment type="caution">
    <text evidence="3">The sequence shown here is derived from an EMBL/GenBank/DDBJ whole genome shotgun (WGS) entry which is preliminary data.</text>
</comment>
<proteinExistence type="predicted"/>
<dbReference type="SMART" id="SM01052">
    <property type="entry name" value="CAP_GLY"/>
    <property type="match status" value="1"/>
</dbReference>
<dbReference type="InterPro" id="IPR000938">
    <property type="entry name" value="CAP-Gly_domain"/>
</dbReference>
<feature type="compositionally biased region" description="Low complexity" evidence="1">
    <location>
        <begin position="146"/>
        <end position="162"/>
    </location>
</feature>
<feature type="compositionally biased region" description="Low complexity" evidence="1">
    <location>
        <begin position="95"/>
        <end position="108"/>
    </location>
</feature>
<feature type="compositionally biased region" description="Pro residues" evidence="1">
    <location>
        <begin position="33"/>
        <end position="42"/>
    </location>
</feature>
<feature type="compositionally biased region" description="Polar residues" evidence="1">
    <location>
        <begin position="163"/>
        <end position="175"/>
    </location>
</feature>
<dbReference type="AlphaFoldDB" id="A0A433DHC3"/>
<dbReference type="InterPro" id="IPR036859">
    <property type="entry name" value="CAP-Gly_dom_sf"/>
</dbReference>
<dbReference type="Proteomes" id="UP000268093">
    <property type="component" value="Unassembled WGS sequence"/>
</dbReference>
<feature type="region of interest" description="Disordered" evidence="1">
    <location>
        <begin position="1"/>
        <end position="51"/>
    </location>
</feature>
<protein>
    <recommendedName>
        <fullName evidence="2">CAP-Gly domain-containing protein</fullName>
    </recommendedName>
</protein>
<evidence type="ECO:0000256" key="1">
    <source>
        <dbReference type="SAM" id="MobiDB-lite"/>
    </source>
</evidence>
<dbReference type="EMBL" id="RBNI01001600">
    <property type="protein sequence ID" value="RUP50244.1"/>
    <property type="molecule type" value="Genomic_DNA"/>
</dbReference>
<dbReference type="SUPFAM" id="SSF74924">
    <property type="entry name" value="Cap-Gly domain"/>
    <property type="match status" value="1"/>
</dbReference>
<feature type="region of interest" description="Disordered" evidence="1">
    <location>
        <begin position="68"/>
        <end position="218"/>
    </location>
</feature>
<feature type="compositionally biased region" description="Pro residues" evidence="1">
    <location>
        <begin position="197"/>
        <end position="212"/>
    </location>
</feature>
<accession>A0A433DHC3</accession>
<feature type="compositionally biased region" description="Polar residues" evidence="1">
    <location>
        <begin position="117"/>
        <end position="143"/>
    </location>
</feature>
<sequence>MSKLPKPGSGIPSPGARRTLGAPKSHANMTPEPQSPQSPPQPTAKAFTTANNPELNALFANIIAGNPDLADTINGAFGPTTASTSPPSPLVTRRPSPSYAAEPSSPTTSREKRTSAPIPQSSKSSRTGRTISSRASNTSSYDEPQSHSSRNSVSSASSIGASTPRTSIASVGSAMSSPKPLPSKSSSPRATAGKSTPPTPAPKKTAPPPLPVVLPSAVDEGFRPGDRVVVESMNIVGTLRFIGTTKFKPGTWAGIELDTPGGGKNDGAVAG</sequence>
<feature type="domain" description="CAP-Gly" evidence="2">
    <location>
        <begin position="243"/>
        <end position="271"/>
    </location>
</feature>
<dbReference type="OrthoDB" id="2130750at2759"/>